<accession>A0A0M0G1N7</accession>
<gene>
    <name evidence="1" type="ORF">AF331_18030</name>
</gene>
<evidence type="ECO:0000313" key="1">
    <source>
        <dbReference type="EMBL" id="KON83391.1"/>
    </source>
</evidence>
<dbReference type="PATRIC" id="fig|189381.12.peg.3930"/>
<organism evidence="1 2">
    <name type="scientific">Rossellomorea marisflavi</name>
    <dbReference type="NCBI Taxonomy" id="189381"/>
    <lineage>
        <taxon>Bacteria</taxon>
        <taxon>Bacillati</taxon>
        <taxon>Bacillota</taxon>
        <taxon>Bacilli</taxon>
        <taxon>Bacillales</taxon>
        <taxon>Bacillaceae</taxon>
        <taxon>Rossellomorea</taxon>
    </lineage>
</organism>
<sequence length="110" mass="12203">MAEPVYIREGFANMLKGKEGVGGKLYLDEKMLHHKPHAINIQREETAVLLKEVASVERVRNRLLGIPLLNNGLKVTLQSGLEVQYVVNKAGQWVEDVERAVADAKKSGVV</sequence>
<keyword evidence="2" id="KW-1185">Reference proteome</keyword>
<dbReference type="STRING" id="189381.GCA_900166615_00734"/>
<dbReference type="EMBL" id="LGUE01000006">
    <property type="protein sequence ID" value="KON83391.1"/>
    <property type="molecule type" value="Genomic_DNA"/>
</dbReference>
<reference evidence="2" key="1">
    <citation type="submission" date="2015-07" db="EMBL/GenBank/DDBJ databases">
        <title>Fjat-14235 jcm11544.</title>
        <authorList>
            <person name="Liu B."/>
            <person name="Wang J."/>
            <person name="Zhu Y."/>
            <person name="Liu G."/>
            <person name="Chen Q."/>
            <person name="Chen Z."/>
            <person name="Lan J."/>
            <person name="Che J."/>
            <person name="Ge C."/>
            <person name="Shi H."/>
            <person name="Pan Z."/>
            <person name="Liu X."/>
        </authorList>
    </citation>
    <scope>NUCLEOTIDE SEQUENCE [LARGE SCALE GENOMIC DNA]</scope>
    <source>
        <strain evidence="2">JCM 11544</strain>
    </source>
</reference>
<proteinExistence type="predicted"/>
<dbReference type="RefSeq" id="WP_053429444.1">
    <property type="nucleotide sequence ID" value="NZ_JAUKEH010000006.1"/>
</dbReference>
<dbReference type="AlphaFoldDB" id="A0A0M0G1N7"/>
<dbReference type="OrthoDB" id="2085436at2"/>
<evidence type="ECO:0000313" key="2">
    <source>
        <dbReference type="Proteomes" id="UP000037405"/>
    </source>
</evidence>
<name>A0A0M0G1N7_9BACI</name>
<protein>
    <submittedName>
        <fullName evidence="1">Uncharacterized protein</fullName>
    </submittedName>
</protein>
<comment type="caution">
    <text evidence="1">The sequence shown here is derived from an EMBL/GenBank/DDBJ whole genome shotgun (WGS) entry which is preliminary data.</text>
</comment>
<dbReference type="Proteomes" id="UP000037405">
    <property type="component" value="Unassembled WGS sequence"/>
</dbReference>